<dbReference type="GO" id="GO:0007635">
    <property type="term" value="P:chemosensory behavior"/>
    <property type="evidence" value="ECO:0007669"/>
    <property type="project" value="TreeGrafter"/>
</dbReference>
<reference evidence="9" key="1">
    <citation type="submission" date="2021-03" db="EMBL/GenBank/DDBJ databases">
        <title>Chromosome level genome of the anhydrobiotic midge Polypedilum vanderplanki.</title>
        <authorList>
            <person name="Yoshida Y."/>
            <person name="Kikawada T."/>
            <person name="Gusev O."/>
        </authorList>
    </citation>
    <scope>NUCLEOTIDE SEQUENCE</scope>
    <source>
        <strain evidence="9">NIAS01</strain>
        <tissue evidence="9">Whole body or cell culture</tissue>
    </source>
</reference>
<dbReference type="GO" id="GO:0030425">
    <property type="term" value="C:dendrite"/>
    <property type="evidence" value="ECO:0007669"/>
    <property type="project" value="TreeGrafter"/>
</dbReference>
<keyword evidence="4 8" id="KW-1133">Transmembrane helix</keyword>
<feature type="transmembrane region" description="Helical" evidence="8">
    <location>
        <begin position="356"/>
        <end position="375"/>
    </location>
</feature>
<dbReference type="EMBL" id="JADBJN010000003">
    <property type="protein sequence ID" value="KAG5670828.1"/>
    <property type="molecule type" value="Genomic_DNA"/>
</dbReference>
<evidence type="ECO:0000256" key="2">
    <source>
        <dbReference type="ARBA" id="ARBA00022475"/>
    </source>
</evidence>
<dbReference type="GO" id="GO:0043025">
    <property type="term" value="C:neuronal cell body"/>
    <property type="evidence" value="ECO:0007669"/>
    <property type="project" value="TreeGrafter"/>
</dbReference>
<evidence type="ECO:0000256" key="1">
    <source>
        <dbReference type="ARBA" id="ARBA00004651"/>
    </source>
</evidence>
<keyword evidence="6 8" id="KW-0675">Receptor</keyword>
<evidence type="ECO:0000256" key="4">
    <source>
        <dbReference type="ARBA" id="ARBA00022989"/>
    </source>
</evidence>
<evidence type="ECO:0000256" key="8">
    <source>
        <dbReference type="RuleBase" id="RU363108"/>
    </source>
</evidence>
<evidence type="ECO:0000256" key="3">
    <source>
        <dbReference type="ARBA" id="ARBA00022692"/>
    </source>
</evidence>
<feature type="transmembrane region" description="Helical" evidence="8">
    <location>
        <begin position="200"/>
        <end position="220"/>
    </location>
</feature>
<dbReference type="PANTHER" id="PTHR21143:SF133">
    <property type="entry name" value="GUSTATORY AND PHEROMONE RECEPTOR 32A-RELATED"/>
    <property type="match status" value="1"/>
</dbReference>
<organism evidence="9 10">
    <name type="scientific">Polypedilum vanderplanki</name>
    <name type="common">Sleeping chironomid midge</name>
    <dbReference type="NCBI Taxonomy" id="319348"/>
    <lineage>
        <taxon>Eukaryota</taxon>
        <taxon>Metazoa</taxon>
        <taxon>Ecdysozoa</taxon>
        <taxon>Arthropoda</taxon>
        <taxon>Hexapoda</taxon>
        <taxon>Insecta</taxon>
        <taxon>Pterygota</taxon>
        <taxon>Neoptera</taxon>
        <taxon>Endopterygota</taxon>
        <taxon>Diptera</taxon>
        <taxon>Nematocera</taxon>
        <taxon>Chironomoidea</taxon>
        <taxon>Chironomidae</taxon>
        <taxon>Chironominae</taxon>
        <taxon>Polypedilum</taxon>
        <taxon>Polypedilum</taxon>
    </lineage>
</organism>
<dbReference type="AlphaFoldDB" id="A0A9J6BLU0"/>
<dbReference type="PANTHER" id="PTHR21143">
    <property type="entry name" value="INVERTEBRATE GUSTATORY RECEPTOR"/>
    <property type="match status" value="1"/>
</dbReference>
<feature type="transmembrane region" description="Helical" evidence="8">
    <location>
        <begin position="318"/>
        <end position="336"/>
    </location>
</feature>
<accession>A0A9J6BLU0</accession>
<comment type="function">
    <text evidence="8">Gustatory receptor which mediates acceptance or avoidance behavior, depending on its substrates.</text>
</comment>
<gene>
    <name evidence="9" type="ORF">PVAND_001063</name>
</gene>
<comment type="subcellular location">
    <subcellularLocation>
        <location evidence="1 8">Cell membrane</location>
        <topology evidence="1 8">Multi-pass membrane protein</topology>
    </subcellularLocation>
</comment>
<proteinExistence type="inferred from homology"/>
<keyword evidence="7 8" id="KW-0807">Transducer</keyword>
<dbReference type="GO" id="GO:0030424">
    <property type="term" value="C:axon"/>
    <property type="evidence" value="ECO:0007669"/>
    <property type="project" value="TreeGrafter"/>
</dbReference>
<protein>
    <recommendedName>
        <fullName evidence="8">Gustatory receptor</fullName>
    </recommendedName>
</protein>
<keyword evidence="3 8" id="KW-0812">Transmembrane</keyword>
<feature type="transmembrane region" description="Helical" evidence="8">
    <location>
        <begin position="412"/>
        <end position="432"/>
    </location>
</feature>
<evidence type="ECO:0000313" key="9">
    <source>
        <dbReference type="EMBL" id="KAG5670828.1"/>
    </source>
</evidence>
<feature type="transmembrane region" description="Helical" evidence="8">
    <location>
        <begin position="100"/>
        <end position="122"/>
    </location>
</feature>
<feature type="transmembrane region" description="Helical" evidence="8">
    <location>
        <begin position="541"/>
        <end position="564"/>
    </location>
</feature>
<feature type="transmembrane region" description="Helical" evidence="8">
    <location>
        <begin position="516"/>
        <end position="535"/>
    </location>
</feature>
<dbReference type="Proteomes" id="UP001107558">
    <property type="component" value="Chromosome 3"/>
</dbReference>
<name>A0A9J6BLU0_POLVA</name>
<feature type="transmembrane region" description="Helical" evidence="8">
    <location>
        <begin position="65"/>
        <end position="88"/>
    </location>
</feature>
<feature type="transmembrane region" description="Helical" evidence="8">
    <location>
        <begin position="287"/>
        <end position="306"/>
    </location>
</feature>
<dbReference type="GO" id="GO:0008049">
    <property type="term" value="P:male courtship behavior"/>
    <property type="evidence" value="ECO:0007669"/>
    <property type="project" value="TreeGrafter"/>
</dbReference>
<keyword evidence="10" id="KW-1185">Reference proteome</keyword>
<evidence type="ECO:0000256" key="5">
    <source>
        <dbReference type="ARBA" id="ARBA00023136"/>
    </source>
</evidence>
<evidence type="ECO:0000256" key="6">
    <source>
        <dbReference type="ARBA" id="ARBA00023170"/>
    </source>
</evidence>
<feature type="transmembrane region" description="Helical" evidence="8">
    <location>
        <begin position="169"/>
        <end position="188"/>
    </location>
</feature>
<keyword evidence="5 8" id="KW-0472">Membrane</keyword>
<comment type="similarity">
    <text evidence="8">Belongs to the insect chemoreceptor superfamily. Gustatory receptor (GR) family.</text>
</comment>
<dbReference type="GO" id="GO:0007165">
    <property type="term" value="P:signal transduction"/>
    <property type="evidence" value="ECO:0007669"/>
    <property type="project" value="UniProtKB-KW"/>
</dbReference>
<dbReference type="GO" id="GO:0050909">
    <property type="term" value="P:sensory perception of taste"/>
    <property type="evidence" value="ECO:0007669"/>
    <property type="project" value="InterPro"/>
</dbReference>
<dbReference type="OrthoDB" id="6366728at2759"/>
<dbReference type="Pfam" id="PF08395">
    <property type="entry name" value="7tm_7"/>
    <property type="match status" value="2"/>
</dbReference>
<dbReference type="InterPro" id="IPR013604">
    <property type="entry name" value="7TM_chemorcpt"/>
</dbReference>
<evidence type="ECO:0000313" key="10">
    <source>
        <dbReference type="Proteomes" id="UP001107558"/>
    </source>
</evidence>
<sequence length="662" mass="77986">MSSILGGAWVFTTSLGILATIISMIYQYCKIEKIWTILKEIFEFDEKAKSLKLSVDYNSHRKKSIFVIFSTFSIVIFDLVIVLCYLYDGKIQADSFISRLYFFNFLYSNAFIFQYSSAAIAVKDRFKILHENILNQQFLGNSQIEIIVELYEKNFEILKFINFHLSSQLIPTLAYLLGSIIFTLYSIAKLFPFKSKMAYYSLPLYILYLMVHIVLIIFAIHSSVSTVEEAEKIHKIEYEITKDEKFLNFHAERKFLKFIKMIEKIDFRLGTIFFALDWKLFLQVIPLYFFLKIFGLFASSFIGAFSNGILRSKIIDKIYFFIILFYWILVGIYNTFEPLPSEELFSNSLVLVRVWYMTTNCGTFAIIVSMIYQYLKFDEILKIFKTIYDFDEKAKLLKIHINYSTHIRQSSIFILFSVIFMIFINILIYIYYVLGKISKFDPFVLTLFMILYFFCNAFVFQFMCAAVAVRDRFRNLNDKILSLHFLNNFEVKLMIELYEKLFNSFELINSNLSFQLIPIIGYLLISIIFTIYTIVLRFTHFSFVSFGLLIPHSIWIIAHTLIIVKLIHASVTAVDAAKRIFNVEYEISKYEKIFDKYSKQQFYKFVKLIKSNNVRLGTALFDIDWKLFMQCVSAALTFIIVTCQFETTIPNQKNENITSFFT</sequence>
<comment type="caution">
    <text evidence="9">The sequence shown here is derived from an EMBL/GenBank/DDBJ whole genome shotgun (WGS) entry which is preliminary data.</text>
</comment>
<evidence type="ECO:0000256" key="7">
    <source>
        <dbReference type="ARBA" id="ARBA00023224"/>
    </source>
</evidence>
<comment type="caution">
    <text evidence="8">Lacks conserved residue(s) required for the propagation of feature annotation.</text>
</comment>
<feature type="transmembrane region" description="Helical" evidence="8">
    <location>
        <begin position="6"/>
        <end position="29"/>
    </location>
</feature>
<keyword evidence="2 8" id="KW-1003">Cell membrane</keyword>
<feature type="transmembrane region" description="Helical" evidence="8">
    <location>
        <begin position="444"/>
        <end position="469"/>
    </location>
</feature>
<dbReference type="GO" id="GO:0005886">
    <property type="term" value="C:plasma membrane"/>
    <property type="evidence" value="ECO:0007669"/>
    <property type="project" value="UniProtKB-SubCell"/>
</dbReference>